<dbReference type="OrthoDB" id="5841771at2759"/>
<keyword evidence="3" id="KW-1185">Reference proteome</keyword>
<reference evidence="2 3" key="1">
    <citation type="submission" date="2014-10" db="EMBL/GenBank/DDBJ databases">
        <title>Draft genome of the hookworm Ancylostoma caninum.</title>
        <authorList>
            <person name="Mitreva M."/>
        </authorList>
    </citation>
    <scope>NUCLEOTIDE SEQUENCE [LARGE SCALE GENOMIC DNA]</scope>
    <source>
        <strain evidence="2 3">Baltimore</strain>
    </source>
</reference>
<comment type="caution">
    <text evidence="2">The sequence shown here is derived from an EMBL/GenBank/DDBJ whole genome shotgun (WGS) entry which is preliminary data.</text>
</comment>
<feature type="compositionally biased region" description="Polar residues" evidence="1">
    <location>
        <begin position="204"/>
        <end position="218"/>
    </location>
</feature>
<feature type="compositionally biased region" description="Basic and acidic residues" evidence="1">
    <location>
        <begin position="256"/>
        <end position="270"/>
    </location>
</feature>
<dbReference type="AlphaFoldDB" id="A0A368FKW3"/>
<dbReference type="EMBL" id="JOJR01001029">
    <property type="protein sequence ID" value="RCN32783.1"/>
    <property type="molecule type" value="Genomic_DNA"/>
</dbReference>
<organism evidence="2 3">
    <name type="scientific">Ancylostoma caninum</name>
    <name type="common">Dog hookworm</name>
    <dbReference type="NCBI Taxonomy" id="29170"/>
    <lineage>
        <taxon>Eukaryota</taxon>
        <taxon>Metazoa</taxon>
        <taxon>Ecdysozoa</taxon>
        <taxon>Nematoda</taxon>
        <taxon>Chromadorea</taxon>
        <taxon>Rhabditida</taxon>
        <taxon>Rhabditina</taxon>
        <taxon>Rhabditomorpha</taxon>
        <taxon>Strongyloidea</taxon>
        <taxon>Ancylostomatidae</taxon>
        <taxon>Ancylostomatinae</taxon>
        <taxon>Ancylostoma</taxon>
    </lineage>
</organism>
<evidence type="ECO:0000256" key="1">
    <source>
        <dbReference type="SAM" id="MobiDB-lite"/>
    </source>
</evidence>
<gene>
    <name evidence="2" type="ORF">ANCCAN_21404</name>
</gene>
<accession>A0A368FKW3</accession>
<dbReference type="Proteomes" id="UP000252519">
    <property type="component" value="Unassembled WGS sequence"/>
</dbReference>
<feature type="region of interest" description="Disordered" evidence="1">
    <location>
        <begin position="190"/>
        <end position="270"/>
    </location>
</feature>
<proteinExistence type="predicted"/>
<evidence type="ECO:0000313" key="2">
    <source>
        <dbReference type="EMBL" id="RCN32783.1"/>
    </source>
</evidence>
<sequence length="330" mass="37495">MYAETPNPVWELCRVERYMREVSELPLLPYRGIVGAVNQGPDKNVNYITSRDFPHDVRFFSGKTEDGVSTSSLLGHEVIFHGYKEGPLKKFYVLGNVEVIGNDVPKIYESFFSVDLMVEHIGCTDDQGVSLVWSDRWEFITDSFGLFKNREHGVYKVEAIRHYKPNEFPRWKVKKILNIVDSYVVEQKRASTPHSTKPPCHSMKQPSEGTISKRSSPCHSVKQHSGGGTSKRGLCDEEDDSDGKRNDSGVYSEELQDCKSPRRPNGEKCRPITTDRVNGDLGCHSSIDEQAERELHDHMHRCLASIKVRAAMKQANPKLFEDLVKALMHV</sequence>
<protein>
    <submittedName>
        <fullName evidence="2">Uncharacterized protein</fullName>
    </submittedName>
</protein>
<name>A0A368FKW3_ANCCA</name>
<evidence type="ECO:0000313" key="3">
    <source>
        <dbReference type="Proteomes" id="UP000252519"/>
    </source>
</evidence>